<feature type="compositionally biased region" description="Low complexity" evidence="1">
    <location>
        <begin position="129"/>
        <end position="149"/>
    </location>
</feature>
<dbReference type="EMBL" id="JBBJCI010000365">
    <property type="protein sequence ID" value="KAK7232915.1"/>
    <property type="molecule type" value="Genomic_DNA"/>
</dbReference>
<feature type="compositionally biased region" description="Basic and acidic residues" evidence="1">
    <location>
        <begin position="325"/>
        <end position="342"/>
    </location>
</feature>
<feature type="region of interest" description="Disordered" evidence="1">
    <location>
        <begin position="372"/>
        <end position="418"/>
    </location>
</feature>
<evidence type="ECO:0008006" key="4">
    <source>
        <dbReference type="Google" id="ProtNLM"/>
    </source>
</evidence>
<sequence length="686" mass="72199">MKMKSRVGRILNLGAAPFELTLFVDGDRSSARALGDADVDAPRGAPGPAPRGGHVDGSYDVRAHVFSKRRSEKVALESRDASGPRRVAPFGAGLERRCNDLLMGGRPFCSGAQGGAFAVSGARARRSRGTGSTATSRTTRSSRGAPRAAVDASWGGDQAPLAELMGARCGGARAGRRFAEERLLRREALRRVGVVRSGYLRRATRRKQATVWRFHRVELARGAGGVVTFCWSGVGDGGVRGDRSGERRVALRRGEASCAAALGGAARGPGDDDAVFVLGAGDDRVAWMAASMGERDAWVEAVAACLEEGGDASRPPSKAAAAARRGGEARDGAAGDGRRARGDPPPAEALRQRVVQMRKDMRRDRVSIDGEVVAADGRRRRARRRRSTTKRAAPRRAAAPRGGAARRRPGGANAASPRPLAALSEAGAVTHAAAVWSRARDVLGRRARACVHALCKPLGALIVLCPLSTHASPLELRVSFSRRARALGRARRRRPSARLAAPGAPRQPGVAEPVLRAEAPGDADDVARAAVARRRLGRVAARRRGGFAADGSHSPSDAAWASTTDVPRDESGAATSDDDDGDGRDDDASPAGAGAGAAPRARAGAAGRRPPVPRRRRRPRDDGLPRLHGEPAGRAPDTWALVRAVWTQSFAVTGDPAKGATNFKASEPQVHIGISDFTLWDPTEER</sequence>
<evidence type="ECO:0000313" key="2">
    <source>
        <dbReference type="EMBL" id="KAK7232915.1"/>
    </source>
</evidence>
<keyword evidence="3" id="KW-1185">Reference proteome</keyword>
<gene>
    <name evidence="2" type="ORF">SO694_0003628</name>
</gene>
<feature type="region of interest" description="Disordered" evidence="1">
    <location>
        <begin position="487"/>
        <end position="517"/>
    </location>
</feature>
<evidence type="ECO:0000256" key="1">
    <source>
        <dbReference type="SAM" id="MobiDB-lite"/>
    </source>
</evidence>
<feature type="compositionally biased region" description="Low complexity" evidence="1">
    <location>
        <begin position="497"/>
        <end position="506"/>
    </location>
</feature>
<comment type="caution">
    <text evidence="2">The sequence shown here is derived from an EMBL/GenBank/DDBJ whole genome shotgun (WGS) entry which is preliminary data.</text>
</comment>
<feature type="compositionally biased region" description="Low complexity" evidence="1">
    <location>
        <begin position="589"/>
        <end position="609"/>
    </location>
</feature>
<organism evidence="2 3">
    <name type="scientific">Aureococcus anophagefferens</name>
    <name type="common">Harmful bloom alga</name>
    <dbReference type="NCBI Taxonomy" id="44056"/>
    <lineage>
        <taxon>Eukaryota</taxon>
        <taxon>Sar</taxon>
        <taxon>Stramenopiles</taxon>
        <taxon>Ochrophyta</taxon>
        <taxon>Pelagophyceae</taxon>
        <taxon>Pelagomonadales</taxon>
        <taxon>Pelagomonadaceae</taxon>
        <taxon>Aureococcus</taxon>
    </lineage>
</organism>
<protein>
    <recommendedName>
        <fullName evidence="4">PH domain-containing protein</fullName>
    </recommendedName>
</protein>
<feature type="compositionally biased region" description="Basic residues" evidence="1">
    <location>
        <begin position="378"/>
        <end position="394"/>
    </location>
</feature>
<feature type="region of interest" description="Disordered" evidence="1">
    <location>
        <begin position="34"/>
        <end position="58"/>
    </location>
</feature>
<dbReference type="Proteomes" id="UP001363151">
    <property type="component" value="Unassembled WGS sequence"/>
</dbReference>
<evidence type="ECO:0000313" key="3">
    <source>
        <dbReference type="Proteomes" id="UP001363151"/>
    </source>
</evidence>
<feature type="compositionally biased region" description="Basic residues" evidence="1">
    <location>
        <begin position="487"/>
        <end position="496"/>
    </location>
</feature>
<reference evidence="2 3" key="1">
    <citation type="submission" date="2024-03" db="EMBL/GenBank/DDBJ databases">
        <title>Aureococcus anophagefferens CCMP1851 and Kratosvirus quantuckense: Draft genome of a second virus-susceptible host strain in the model system.</title>
        <authorList>
            <person name="Chase E."/>
            <person name="Truchon A.R."/>
            <person name="Schepens W."/>
            <person name="Wilhelm S.W."/>
        </authorList>
    </citation>
    <scope>NUCLEOTIDE SEQUENCE [LARGE SCALE GENOMIC DNA]</scope>
    <source>
        <strain evidence="2 3">CCMP1851</strain>
    </source>
</reference>
<feature type="region of interest" description="Disordered" evidence="1">
    <location>
        <begin position="544"/>
        <end position="635"/>
    </location>
</feature>
<feature type="region of interest" description="Disordered" evidence="1">
    <location>
        <begin position="120"/>
        <end position="153"/>
    </location>
</feature>
<accession>A0ABR1FLA5</accession>
<feature type="region of interest" description="Disordered" evidence="1">
    <location>
        <begin position="309"/>
        <end position="351"/>
    </location>
</feature>
<feature type="compositionally biased region" description="Acidic residues" evidence="1">
    <location>
        <begin position="576"/>
        <end position="585"/>
    </location>
</feature>
<proteinExistence type="predicted"/>
<feature type="compositionally biased region" description="Basic and acidic residues" evidence="1">
    <location>
        <begin position="619"/>
        <end position="631"/>
    </location>
</feature>
<name>A0ABR1FLA5_AURAN</name>